<feature type="region of interest" description="Sigma-70 factor domain-4" evidence="6">
    <location>
        <begin position="313"/>
        <end position="366"/>
    </location>
</feature>
<feature type="coiled-coil region" evidence="7">
    <location>
        <begin position="300"/>
        <end position="327"/>
    </location>
</feature>
<evidence type="ECO:0000256" key="4">
    <source>
        <dbReference type="ARBA" id="ARBA00023125"/>
    </source>
</evidence>
<name>A0ABT9FRB2_9BACL</name>
<dbReference type="Gene3D" id="1.10.220.120">
    <property type="entry name" value="Sigma-70 factor, region 1.1"/>
    <property type="match status" value="1"/>
</dbReference>
<evidence type="ECO:0000256" key="7">
    <source>
        <dbReference type="SAM" id="Coils"/>
    </source>
</evidence>
<dbReference type="SUPFAM" id="SSF88659">
    <property type="entry name" value="Sigma3 and sigma4 domains of RNA polymerase sigma factors"/>
    <property type="match status" value="2"/>
</dbReference>
<dbReference type="Pfam" id="PF04542">
    <property type="entry name" value="Sigma70_r2"/>
    <property type="match status" value="1"/>
</dbReference>
<evidence type="ECO:0000256" key="1">
    <source>
        <dbReference type="ARBA" id="ARBA00022490"/>
    </source>
</evidence>
<dbReference type="InterPro" id="IPR050239">
    <property type="entry name" value="Sigma-70_RNA_pol_init_factors"/>
</dbReference>
<evidence type="ECO:0000256" key="6">
    <source>
        <dbReference type="HAMAP-Rule" id="MF_00963"/>
    </source>
</evidence>
<evidence type="ECO:0000313" key="11">
    <source>
        <dbReference type="EMBL" id="MDP4096972.1"/>
    </source>
</evidence>
<dbReference type="InterPro" id="IPR007627">
    <property type="entry name" value="RNA_pol_sigma70_r2"/>
</dbReference>
<feature type="region of interest" description="Sigma-70 factor domain-3" evidence="6">
    <location>
        <begin position="224"/>
        <end position="300"/>
    </location>
</feature>
<dbReference type="PRINTS" id="PR00046">
    <property type="entry name" value="SIGMA70FCT"/>
</dbReference>
<dbReference type="InterPro" id="IPR028630">
    <property type="entry name" value="Sigma70_RpoD"/>
</dbReference>
<reference evidence="11 12" key="1">
    <citation type="submission" date="2022-10" db="EMBL/GenBank/DDBJ databases">
        <title>Paenibacillus description and whole genome data of maize root bacterial community.</title>
        <authorList>
            <person name="Marton D."/>
            <person name="Farkas M."/>
            <person name="Cserhati M."/>
        </authorList>
    </citation>
    <scope>NUCLEOTIDE SEQUENCE [LARGE SCALE GENOMIC DNA]</scope>
    <source>
        <strain evidence="11 12">P96</strain>
    </source>
</reference>
<dbReference type="InterPro" id="IPR014284">
    <property type="entry name" value="RNA_pol_sigma-70_dom"/>
</dbReference>
<dbReference type="EMBL" id="JAPCKK010000014">
    <property type="protein sequence ID" value="MDP4096972.1"/>
    <property type="molecule type" value="Genomic_DNA"/>
</dbReference>
<organism evidence="11 12">
    <name type="scientific">Paenibacillus zeirhizosphaerae</name>
    <dbReference type="NCBI Taxonomy" id="2987519"/>
    <lineage>
        <taxon>Bacteria</taxon>
        <taxon>Bacillati</taxon>
        <taxon>Bacillota</taxon>
        <taxon>Bacilli</taxon>
        <taxon>Bacillales</taxon>
        <taxon>Paenibacillaceae</taxon>
        <taxon>Paenibacillus</taxon>
    </lineage>
</organism>
<feature type="domain" description="RNA polymerase sigma-70" evidence="10">
    <location>
        <begin position="338"/>
        <end position="364"/>
    </location>
</feature>
<dbReference type="InterPro" id="IPR007127">
    <property type="entry name" value="RNA_pol_sigma_70_r1_1"/>
</dbReference>
<dbReference type="InterPro" id="IPR000943">
    <property type="entry name" value="RNA_pol_sigma70"/>
</dbReference>
<comment type="subcellular location">
    <subcellularLocation>
        <location evidence="6">Cytoplasm</location>
    </subcellularLocation>
</comment>
<dbReference type="PANTHER" id="PTHR30603">
    <property type="entry name" value="RNA POLYMERASE SIGMA FACTOR RPO"/>
    <property type="match status" value="1"/>
</dbReference>
<dbReference type="Pfam" id="PF03979">
    <property type="entry name" value="Sigma70_r1_1"/>
    <property type="match status" value="1"/>
</dbReference>
<feature type="compositionally biased region" description="Basic and acidic residues" evidence="8">
    <location>
        <begin position="78"/>
        <end position="87"/>
    </location>
</feature>
<evidence type="ECO:0000256" key="5">
    <source>
        <dbReference type="ARBA" id="ARBA00023163"/>
    </source>
</evidence>
<dbReference type="Proteomes" id="UP001241848">
    <property type="component" value="Unassembled WGS sequence"/>
</dbReference>
<dbReference type="InterPro" id="IPR013325">
    <property type="entry name" value="RNA_pol_sigma_r2"/>
</dbReference>
<sequence length="378" mass="43441">MANDQHTELETELTLDQVKDQLIEAGKKRSTLNYKDIMEKLSPFDQDPEQMDEFYEQLGDMGIEVVNDSDEDLATMRQSDDPDRNNDSDDFNFDDDLSLPPGIKINDPVRMYLKEIGRVPLLSADDEVELAKRIEKGDEEAKRRLAEANLRLVVSIAKRYVGRGMLFLDLIQEGNMGLIKAVEKFDHSKGYKFSTYATWWIRQAITRAIADQARTIRIPVHMVETINKLIRVSRQLLQELGREPSPEEVAAEMELSVEKVREIMKIAQEPVSLETPIGEEDDSHLGDFIEDQEALAPADAAAYELLKEQLEDVLDTLTEREENVLRLRFGLDDGRTRTLEEVGKVFGVTRERIRQIEAKALRKLRHPSRSKRLKDFLE</sequence>
<dbReference type="CDD" id="cd06171">
    <property type="entry name" value="Sigma70_r4"/>
    <property type="match status" value="1"/>
</dbReference>
<comment type="caution">
    <text evidence="11">The sequence shown here is derived from an EMBL/GenBank/DDBJ whole genome shotgun (WGS) entry which is preliminary data.</text>
</comment>
<keyword evidence="2 6" id="KW-0805">Transcription regulation</keyword>
<feature type="region of interest" description="Sigma-70 factor domain-2" evidence="6">
    <location>
        <begin position="145"/>
        <end position="215"/>
    </location>
</feature>
<evidence type="ECO:0000313" key="12">
    <source>
        <dbReference type="Proteomes" id="UP001241848"/>
    </source>
</evidence>
<keyword evidence="4 6" id="KW-0238">DNA-binding</keyword>
<evidence type="ECO:0000256" key="8">
    <source>
        <dbReference type="SAM" id="MobiDB-lite"/>
    </source>
</evidence>
<feature type="region of interest" description="Disordered" evidence="8">
    <location>
        <begin position="75"/>
        <end position="99"/>
    </location>
</feature>
<comment type="subunit">
    <text evidence="6">Interacts transiently with the RNA polymerase catalytic core.</text>
</comment>
<dbReference type="Pfam" id="PF04545">
    <property type="entry name" value="Sigma70_r4"/>
    <property type="match status" value="1"/>
</dbReference>
<dbReference type="RefSeq" id="WP_305754574.1">
    <property type="nucleotide sequence ID" value="NZ_JAPCKK010000014.1"/>
</dbReference>
<dbReference type="Gene3D" id="1.10.10.10">
    <property type="entry name" value="Winged helix-like DNA-binding domain superfamily/Winged helix DNA-binding domain"/>
    <property type="match status" value="2"/>
</dbReference>
<dbReference type="InterPro" id="IPR007624">
    <property type="entry name" value="RNA_pol_sigma70_r3"/>
</dbReference>
<keyword evidence="3 6" id="KW-0731">Sigma factor</keyword>
<dbReference type="Pfam" id="PF04539">
    <property type="entry name" value="Sigma70_r3"/>
    <property type="match status" value="1"/>
</dbReference>
<dbReference type="PROSITE" id="PS00715">
    <property type="entry name" value="SIGMA70_1"/>
    <property type="match status" value="1"/>
</dbReference>
<gene>
    <name evidence="11" type="primary">rpoD</name>
    <name evidence="6" type="synonym">sigA</name>
    <name evidence="11" type="ORF">OIN60_09340</name>
</gene>
<accession>A0ABT9FRB2</accession>
<keyword evidence="7" id="KW-0175">Coiled coil</keyword>
<dbReference type="InterPro" id="IPR042189">
    <property type="entry name" value="RNA_pol_sigma_70_r1_1_sf"/>
</dbReference>
<dbReference type="HAMAP" id="MF_00963">
    <property type="entry name" value="Sigma70_RpoD_SigA"/>
    <property type="match status" value="1"/>
</dbReference>
<proteinExistence type="inferred from homology"/>
<comment type="function">
    <text evidence="6">Sigma factors are initiation factors that promote the attachment of RNA polymerase to specific initiation sites and are then released. This sigma factor is the primary sigma factor during exponential growth.</text>
</comment>
<protein>
    <recommendedName>
        <fullName evidence="6">RNA polymerase sigma factor SigA</fullName>
    </recommendedName>
</protein>
<dbReference type="Pfam" id="PF00140">
    <property type="entry name" value="Sigma70_r1_2"/>
    <property type="match status" value="1"/>
</dbReference>
<evidence type="ECO:0000256" key="2">
    <source>
        <dbReference type="ARBA" id="ARBA00023015"/>
    </source>
</evidence>
<evidence type="ECO:0000259" key="10">
    <source>
        <dbReference type="PROSITE" id="PS00716"/>
    </source>
</evidence>
<dbReference type="Gene3D" id="1.10.601.10">
    <property type="entry name" value="RNA Polymerase Primary Sigma Factor"/>
    <property type="match status" value="2"/>
</dbReference>
<keyword evidence="12" id="KW-1185">Reference proteome</keyword>
<dbReference type="InterPro" id="IPR013324">
    <property type="entry name" value="RNA_pol_sigma_r3/r4-like"/>
</dbReference>
<dbReference type="InterPro" id="IPR009042">
    <property type="entry name" value="RNA_pol_sigma70_r1_2"/>
</dbReference>
<dbReference type="PROSITE" id="PS00716">
    <property type="entry name" value="SIGMA70_2"/>
    <property type="match status" value="1"/>
</dbReference>
<feature type="DNA-binding region" description="H-T-H motif" evidence="6">
    <location>
        <begin position="339"/>
        <end position="358"/>
    </location>
</feature>
<evidence type="ECO:0000259" key="9">
    <source>
        <dbReference type="PROSITE" id="PS00715"/>
    </source>
</evidence>
<dbReference type="PANTHER" id="PTHR30603:SF60">
    <property type="entry name" value="RNA POLYMERASE SIGMA FACTOR RPOD"/>
    <property type="match status" value="1"/>
</dbReference>
<feature type="short sequence motif" description="Interaction with polymerase core subunit RpoC" evidence="6">
    <location>
        <begin position="169"/>
        <end position="172"/>
    </location>
</feature>
<dbReference type="NCBIfam" id="TIGR02937">
    <property type="entry name" value="sigma70-ECF"/>
    <property type="match status" value="1"/>
</dbReference>
<evidence type="ECO:0000256" key="3">
    <source>
        <dbReference type="ARBA" id="ARBA00023082"/>
    </source>
</evidence>
<feature type="domain" description="RNA polymerase sigma-70" evidence="9">
    <location>
        <begin position="169"/>
        <end position="182"/>
    </location>
</feature>
<dbReference type="NCBIfam" id="TIGR02393">
    <property type="entry name" value="RpoD_Cterm"/>
    <property type="match status" value="1"/>
</dbReference>
<dbReference type="InterPro" id="IPR007630">
    <property type="entry name" value="RNA_pol_sigma70_r4"/>
</dbReference>
<comment type="similarity">
    <text evidence="6">Belongs to the sigma-70 factor family. RpoD/SigA subfamily.</text>
</comment>
<dbReference type="InterPro" id="IPR012760">
    <property type="entry name" value="RNA_pol_sigma_RpoD_C"/>
</dbReference>
<dbReference type="InterPro" id="IPR036388">
    <property type="entry name" value="WH-like_DNA-bd_sf"/>
</dbReference>
<dbReference type="SUPFAM" id="SSF88946">
    <property type="entry name" value="Sigma2 domain of RNA polymerase sigma factors"/>
    <property type="match status" value="1"/>
</dbReference>
<dbReference type="NCBIfam" id="NF006666">
    <property type="entry name" value="PRK09210.1"/>
    <property type="match status" value="1"/>
</dbReference>
<keyword evidence="1 6" id="KW-0963">Cytoplasm</keyword>
<feature type="compositionally biased region" description="Acidic residues" evidence="8">
    <location>
        <begin position="88"/>
        <end position="97"/>
    </location>
</feature>
<keyword evidence="5 6" id="KW-0804">Transcription</keyword>